<feature type="transmembrane region" description="Helical" evidence="2">
    <location>
        <begin position="88"/>
        <end position="105"/>
    </location>
</feature>
<dbReference type="AlphaFoldDB" id="A0A1H3QAW3"/>
<name>A0A1H3QAW3_9ACTN</name>
<evidence type="ECO:0000256" key="1">
    <source>
        <dbReference type="SAM" id="MobiDB-lite"/>
    </source>
</evidence>
<feature type="transmembrane region" description="Helical" evidence="2">
    <location>
        <begin position="63"/>
        <end position="82"/>
    </location>
</feature>
<keyword evidence="4" id="KW-1185">Reference proteome</keyword>
<dbReference type="STRING" id="1137993.SAMN05660209_04693"/>
<sequence length="263" mass="27447">MPCSAPVREAPAVGPPRAPAPSRTGDRRRVLAVPVPGYRVSLARGATAEEAGPRPTILSWRRLLICLGGGLLAAGLTTVAGFPELAVLVGWAVAASGLLLWVWRISWPRDPQGTKRLAEEEGRTRVTDTVVLSAAVASLAAVVEGLVRSGSGDAVGVATVVLGVLVVIQSWALVNTVFALKYARLYYSGGDGGIEFGQREPPAYSDFAYVAFTVGMSFAVPDTQLADTSIRKVALGHALLSYLFGTVVIAVAVNLVTNLGQQG</sequence>
<protein>
    <submittedName>
        <fullName evidence="3">Uncharacterized membrane protein</fullName>
    </submittedName>
</protein>
<dbReference type="InterPro" id="IPR009781">
    <property type="entry name" value="DUF1345"/>
</dbReference>
<feature type="compositionally biased region" description="Low complexity" evidence="1">
    <location>
        <begin position="1"/>
        <end position="12"/>
    </location>
</feature>
<keyword evidence="2" id="KW-0472">Membrane</keyword>
<keyword evidence="2" id="KW-0812">Transmembrane</keyword>
<feature type="region of interest" description="Disordered" evidence="1">
    <location>
        <begin position="1"/>
        <end position="26"/>
    </location>
</feature>
<reference evidence="4" key="1">
    <citation type="submission" date="2016-10" db="EMBL/GenBank/DDBJ databases">
        <authorList>
            <person name="Varghese N."/>
            <person name="Submissions S."/>
        </authorList>
    </citation>
    <scope>NUCLEOTIDE SEQUENCE [LARGE SCALE GENOMIC DNA]</scope>
    <source>
        <strain evidence="4">DSM 45422</strain>
    </source>
</reference>
<evidence type="ECO:0000256" key="2">
    <source>
        <dbReference type="SAM" id="Phobius"/>
    </source>
</evidence>
<accession>A0A1H3QAW3</accession>
<proteinExistence type="predicted"/>
<gene>
    <name evidence="3" type="ORF">SAMN05660209_04693</name>
</gene>
<feature type="transmembrane region" description="Helical" evidence="2">
    <location>
        <begin position="126"/>
        <end position="143"/>
    </location>
</feature>
<feature type="transmembrane region" description="Helical" evidence="2">
    <location>
        <begin position="239"/>
        <end position="257"/>
    </location>
</feature>
<dbReference type="EMBL" id="FNOT01000021">
    <property type="protein sequence ID" value="SDZ10692.1"/>
    <property type="molecule type" value="Genomic_DNA"/>
</dbReference>
<keyword evidence="2" id="KW-1133">Transmembrane helix</keyword>
<feature type="transmembrane region" description="Helical" evidence="2">
    <location>
        <begin position="155"/>
        <end position="180"/>
    </location>
</feature>
<dbReference type="Proteomes" id="UP000198921">
    <property type="component" value="Unassembled WGS sequence"/>
</dbReference>
<dbReference type="Pfam" id="PF07077">
    <property type="entry name" value="DUF1345"/>
    <property type="match status" value="1"/>
</dbReference>
<evidence type="ECO:0000313" key="3">
    <source>
        <dbReference type="EMBL" id="SDZ10692.1"/>
    </source>
</evidence>
<organism evidence="3 4">
    <name type="scientific">Geodermatophilus africanus</name>
    <dbReference type="NCBI Taxonomy" id="1137993"/>
    <lineage>
        <taxon>Bacteria</taxon>
        <taxon>Bacillati</taxon>
        <taxon>Actinomycetota</taxon>
        <taxon>Actinomycetes</taxon>
        <taxon>Geodermatophilales</taxon>
        <taxon>Geodermatophilaceae</taxon>
        <taxon>Geodermatophilus</taxon>
    </lineage>
</organism>
<evidence type="ECO:0000313" key="4">
    <source>
        <dbReference type="Proteomes" id="UP000198921"/>
    </source>
</evidence>